<evidence type="ECO:0000256" key="2">
    <source>
        <dbReference type="ARBA" id="ARBA00022723"/>
    </source>
</evidence>
<dbReference type="RefSeq" id="XP_028465335.1">
    <property type="nucleotide sequence ID" value="XM_028615081.1"/>
</dbReference>
<reference evidence="6 7" key="1">
    <citation type="journal article" date="2018" name="Mol. Ecol.">
        <title>The obligate alkalophilic soda-lake fungus Sodiomyces alkalinus has shifted to a protein diet.</title>
        <authorList>
            <person name="Grum-Grzhimaylo A.A."/>
            <person name="Falkoski D.L."/>
            <person name="van den Heuvel J."/>
            <person name="Valero-Jimenez C.A."/>
            <person name="Min B."/>
            <person name="Choi I.G."/>
            <person name="Lipzen A."/>
            <person name="Daum C.G."/>
            <person name="Aanen D.K."/>
            <person name="Tsang A."/>
            <person name="Henrissat B."/>
            <person name="Bilanenko E.N."/>
            <person name="de Vries R.P."/>
            <person name="van Kan J.A.L."/>
            <person name="Grigoriev I.V."/>
            <person name="Debets A.J.M."/>
        </authorList>
    </citation>
    <scope>NUCLEOTIDE SEQUENCE [LARGE SCALE GENOMIC DNA]</scope>
    <source>
        <strain evidence="6 7">F11</strain>
    </source>
</reference>
<dbReference type="Gene3D" id="6.20.50.20">
    <property type="match status" value="1"/>
</dbReference>
<evidence type="ECO:0000256" key="3">
    <source>
        <dbReference type="ARBA" id="ARBA00022833"/>
    </source>
</evidence>
<name>A0A3N2PSN0_SODAK</name>
<dbReference type="PANTHER" id="PTHR14742">
    <property type="entry name" value="RIBONUCLEASE P SUBUNIT P21"/>
    <property type="match status" value="1"/>
</dbReference>
<accession>A0A3N2PSN0</accession>
<keyword evidence="2" id="KW-0479">Metal-binding</keyword>
<gene>
    <name evidence="6" type="ORF">SODALDRAFT_379981</name>
</gene>
<protein>
    <submittedName>
        <fullName evidence="6">Rpr2-domain-containing protein</fullName>
    </submittedName>
</protein>
<dbReference type="InterPro" id="IPR007175">
    <property type="entry name" value="Rpr2/Snm1/Rpp21"/>
</dbReference>
<comment type="similarity">
    <text evidence="4">Belongs to the eukaryotic/archaeal RNase P protein component 4 family.</text>
</comment>
<feature type="region of interest" description="Disordered" evidence="5">
    <location>
        <begin position="31"/>
        <end position="53"/>
    </location>
</feature>
<dbReference type="OrthoDB" id="128536at2759"/>
<dbReference type="GeneID" id="39583558"/>
<evidence type="ECO:0000256" key="4">
    <source>
        <dbReference type="ARBA" id="ARBA00038402"/>
    </source>
</evidence>
<evidence type="ECO:0000313" key="7">
    <source>
        <dbReference type="Proteomes" id="UP000272025"/>
    </source>
</evidence>
<sequence length="160" mass="18161">MGKSKNDGVQNRHLYTRVSYLHQAACRLATLGHDRPDRTKNEQGSKENDDSVTQNMARLLVEDLRAVSRKVLIRPTPAMKRTMCKICDTVLVEGRTCFTTVENHSKGGRKPWADVMAMRCTVCGHIKRFPANCPRQKRRPFRVPGEEPPTLDDADRTEKG</sequence>
<dbReference type="PANTHER" id="PTHR14742:SF0">
    <property type="entry name" value="RIBONUCLEASE P PROTEIN SUBUNIT P21"/>
    <property type="match status" value="1"/>
</dbReference>
<keyword evidence="7" id="KW-1185">Reference proteome</keyword>
<dbReference type="EMBL" id="ML119057">
    <property type="protein sequence ID" value="ROT37529.1"/>
    <property type="molecule type" value="Genomic_DNA"/>
</dbReference>
<evidence type="ECO:0000313" key="6">
    <source>
        <dbReference type="EMBL" id="ROT37529.1"/>
    </source>
</evidence>
<dbReference type="STRING" id="1314773.A0A3N2PSN0"/>
<dbReference type="Pfam" id="PF04032">
    <property type="entry name" value="Rpr2"/>
    <property type="match status" value="1"/>
</dbReference>
<dbReference type="GO" id="GO:0008033">
    <property type="term" value="P:tRNA processing"/>
    <property type="evidence" value="ECO:0007669"/>
    <property type="project" value="UniProtKB-KW"/>
</dbReference>
<organism evidence="6 7">
    <name type="scientific">Sodiomyces alkalinus (strain CBS 110278 / VKM F-3762 / F11)</name>
    <name type="common">Alkaliphilic filamentous fungus</name>
    <dbReference type="NCBI Taxonomy" id="1314773"/>
    <lineage>
        <taxon>Eukaryota</taxon>
        <taxon>Fungi</taxon>
        <taxon>Dikarya</taxon>
        <taxon>Ascomycota</taxon>
        <taxon>Pezizomycotina</taxon>
        <taxon>Sordariomycetes</taxon>
        <taxon>Hypocreomycetidae</taxon>
        <taxon>Glomerellales</taxon>
        <taxon>Plectosphaerellaceae</taxon>
        <taxon>Sodiomyces</taxon>
    </lineage>
</organism>
<evidence type="ECO:0000256" key="1">
    <source>
        <dbReference type="ARBA" id="ARBA00022694"/>
    </source>
</evidence>
<keyword evidence="1" id="KW-0819">tRNA processing</keyword>
<dbReference type="GO" id="GO:0005655">
    <property type="term" value="C:nucleolar ribonuclease P complex"/>
    <property type="evidence" value="ECO:0007669"/>
    <property type="project" value="TreeGrafter"/>
</dbReference>
<feature type="region of interest" description="Disordered" evidence="5">
    <location>
        <begin position="135"/>
        <end position="160"/>
    </location>
</feature>
<feature type="compositionally biased region" description="Basic and acidic residues" evidence="5">
    <location>
        <begin position="32"/>
        <end position="49"/>
    </location>
</feature>
<dbReference type="AlphaFoldDB" id="A0A3N2PSN0"/>
<proteinExistence type="inferred from homology"/>
<evidence type="ECO:0000256" key="5">
    <source>
        <dbReference type="SAM" id="MobiDB-lite"/>
    </source>
</evidence>
<dbReference type="Proteomes" id="UP000272025">
    <property type="component" value="Unassembled WGS sequence"/>
</dbReference>
<keyword evidence="3" id="KW-0862">Zinc</keyword>
<dbReference type="GO" id="GO:0046872">
    <property type="term" value="F:metal ion binding"/>
    <property type="evidence" value="ECO:0007669"/>
    <property type="project" value="UniProtKB-KW"/>
</dbReference>